<dbReference type="Proteomes" id="UP000319837">
    <property type="component" value="Unassembled WGS sequence"/>
</dbReference>
<evidence type="ECO:0000259" key="2">
    <source>
        <dbReference type="Pfam" id="PF01361"/>
    </source>
</evidence>
<feature type="domain" description="4-oxalocrotonate tautomerase-like" evidence="2">
    <location>
        <begin position="2"/>
        <end position="59"/>
    </location>
</feature>
<reference evidence="4" key="1">
    <citation type="submission" date="2018-10" db="EMBL/GenBank/DDBJ databases">
        <title>FDA dAtabase for Regulatory Grade micrObial Sequences (FDA-ARGOS): Supporting development and validation of Infectious Disease Dx tests.</title>
        <authorList>
            <person name="Minogue T."/>
            <person name="Wolcott M."/>
            <person name="Wasieloski L."/>
            <person name="Aguilar W."/>
            <person name="Moore D."/>
            <person name="Tallon L."/>
            <person name="Sadzewicz L."/>
            <person name="Sengamalay N."/>
            <person name="Ott S."/>
            <person name="Godinez A."/>
            <person name="Nagaraj S."/>
            <person name="Vavikolanu K."/>
            <person name="Vyas G."/>
            <person name="Nadendla S."/>
            <person name="George J."/>
            <person name="Sichtig H."/>
        </authorList>
    </citation>
    <scope>NUCLEOTIDE SEQUENCE [LARGE SCALE GENOMIC DNA]</scope>
    <source>
        <strain evidence="4">FDAARGOS_343</strain>
    </source>
</reference>
<name>A0A553SRP0_NIACI</name>
<accession>A0A553SRP0</accession>
<organism evidence="3 4">
    <name type="scientific">Niallia circulans</name>
    <name type="common">Bacillus circulans</name>
    <dbReference type="NCBI Taxonomy" id="1397"/>
    <lineage>
        <taxon>Bacteria</taxon>
        <taxon>Bacillati</taxon>
        <taxon>Bacillota</taxon>
        <taxon>Bacilli</taxon>
        <taxon>Bacillales</taxon>
        <taxon>Bacillaceae</taxon>
        <taxon>Niallia</taxon>
    </lineage>
</organism>
<gene>
    <name evidence="3" type="ORF">CEQ21_01465</name>
</gene>
<evidence type="ECO:0000256" key="1">
    <source>
        <dbReference type="ARBA" id="ARBA00023235"/>
    </source>
</evidence>
<sequence>MPVITIEAVKLTKEQKRNLVKEMTTAAAKIINVPEQIVTVYVKENELDNIGVGGELLSDK</sequence>
<dbReference type="SUPFAM" id="SSF55331">
    <property type="entry name" value="Tautomerase/MIF"/>
    <property type="match status" value="1"/>
</dbReference>
<dbReference type="NCBIfam" id="NF041920">
    <property type="entry name" value="DmpI"/>
    <property type="match status" value="1"/>
</dbReference>
<keyword evidence="1" id="KW-0413">Isomerase</keyword>
<dbReference type="AlphaFoldDB" id="A0A553SRP0"/>
<dbReference type="InterPro" id="IPR014347">
    <property type="entry name" value="Tautomerase/MIF_sf"/>
</dbReference>
<dbReference type="RefSeq" id="WP_144458022.1">
    <property type="nucleotide sequence ID" value="NZ_RIBP01000001.1"/>
</dbReference>
<dbReference type="GO" id="GO:0016853">
    <property type="term" value="F:isomerase activity"/>
    <property type="evidence" value="ECO:0007669"/>
    <property type="project" value="UniProtKB-KW"/>
</dbReference>
<protein>
    <submittedName>
        <fullName evidence="3">4-oxalocrotonate tautomerase</fullName>
    </submittedName>
</protein>
<comment type="caution">
    <text evidence="3">The sequence shown here is derived from an EMBL/GenBank/DDBJ whole genome shotgun (WGS) entry which is preliminary data.</text>
</comment>
<evidence type="ECO:0000313" key="3">
    <source>
        <dbReference type="EMBL" id="TRZ39660.1"/>
    </source>
</evidence>
<dbReference type="EMBL" id="RIBP01000001">
    <property type="protein sequence ID" value="TRZ39660.1"/>
    <property type="molecule type" value="Genomic_DNA"/>
</dbReference>
<dbReference type="InterPro" id="IPR004370">
    <property type="entry name" value="4-OT-like_dom"/>
</dbReference>
<dbReference type="Pfam" id="PF01361">
    <property type="entry name" value="Tautomerase"/>
    <property type="match status" value="1"/>
</dbReference>
<evidence type="ECO:0000313" key="4">
    <source>
        <dbReference type="Proteomes" id="UP000319837"/>
    </source>
</evidence>
<proteinExistence type="predicted"/>
<dbReference type="Gene3D" id="3.30.429.10">
    <property type="entry name" value="Macrophage Migration Inhibitory Factor"/>
    <property type="match status" value="1"/>
</dbReference>